<sequence length="115" mass="12334">MSGFKNFLLRGNLIELAVAFIMATAFAKVVTEFTALVMSLIGKAGGQPDFSKVTLGGVNVGLFINALVAFVIIAAVVYFFIVVPYTKAKARFFPEEAAGPTEVELLTQIRDSLAK</sequence>
<dbReference type="RefSeq" id="WP_305027083.1">
    <property type="nucleotide sequence ID" value="NZ_JAUQTA010000001.1"/>
</dbReference>
<dbReference type="PANTHER" id="PTHR30266">
    <property type="entry name" value="MECHANOSENSITIVE CHANNEL MSCL"/>
    <property type="match status" value="1"/>
</dbReference>
<accession>A0ABT9AYP0</accession>
<gene>
    <name evidence="6" type="ORF">Q5722_04855</name>
</gene>
<dbReference type="SUPFAM" id="SSF81330">
    <property type="entry name" value="Gated mechanosensitive channel"/>
    <property type="match status" value="1"/>
</dbReference>
<name>A0ABT9AYP0_9ACTN</name>
<reference evidence="6 7" key="1">
    <citation type="submission" date="2023-07" db="EMBL/GenBank/DDBJ databases">
        <title>Nocardioides sp. nov WY-20 isolated from soil.</title>
        <authorList>
            <person name="Liu B."/>
            <person name="Wan Y."/>
        </authorList>
    </citation>
    <scope>NUCLEOTIDE SEQUENCE [LARGE SCALE GENOMIC DNA]</scope>
    <source>
        <strain evidence="6 7">WY-20</strain>
    </source>
</reference>
<comment type="subcellular location">
    <subcellularLocation>
        <location evidence="1">Membrane</location>
        <topology evidence="1">Multi-pass membrane protein</topology>
    </subcellularLocation>
</comment>
<organism evidence="6 7">
    <name type="scientific">Nocardioides jiangxiensis</name>
    <dbReference type="NCBI Taxonomy" id="3064524"/>
    <lineage>
        <taxon>Bacteria</taxon>
        <taxon>Bacillati</taxon>
        <taxon>Actinomycetota</taxon>
        <taxon>Actinomycetes</taxon>
        <taxon>Propionibacteriales</taxon>
        <taxon>Nocardioidaceae</taxon>
        <taxon>Nocardioides</taxon>
    </lineage>
</organism>
<dbReference type="InterPro" id="IPR037673">
    <property type="entry name" value="MSC/AndL"/>
</dbReference>
<feature type="transmembrane region" description="Helical" evidence="5">
    <location>
        <begin position="62"/>
        <end position="83"/>
    </location>
</feature>
<evidence type="ECO:0000256" key="3">
    <source>
        <dbReference type="ARBA" id="ARBA00022989"/>
    </source>
</evidence>
<evidence type="ECO:0000256" key="4">
    <source>
        <dbReference type="ARBA" id="ARBA00023136"/>
    </source>
</evidence>
<keyword evidence="4 5" id="KW-0472">Membrane</keyword>
<dbReference type="Pfam" id="PF01741">
    <property type="entry name" value="MscL"/>
    <property type="match status" value="1"/>
</dbReference>
<dbReference type="EMBL" id="JAUQTA010000001">
    <property type="protein sequence ID" value="MDO7867696.1"/>
    <property type="molecule type" value="Genomic_DNA"/>
</dbReference>
<feature type="transmembrane region" description="Helical" evidence="5">
    <location>
        <begin position="12"/>
        <end position="42"/>
    </location>
</feature>
<comment type="caution">
    <text evidence="6">The sequence shown here is derived from an EMBL/GenBank/DDBJ whole genome shotgun (WGS) entry which is preliminary data.</text>
</comment>
<proteinExistence type="predicted"/>
<keyword evidence="7" id="KW-1185">Reference proteome</keyword>
<dbReference type="Gene3D" id="1.10.1200.120">
    <property type="entry name" value="Large-conductance mechanosensitive channel, MscL, domain 1"/>
    <property type="match status" value="1"/>
</dbReference>
<protein>
    <submittedName>
        <fullName evidence="6">MscL family protein</fullName>
    </submittedName>
</protein>
<dbReference type="InterPro" id="IPR036019">
    <property type="entry name" value="MscL_channel"/>
</dbReference>
<evidence type="ECO:0000256" key="1">
    <source>
        <dbReference type="ARBA" id="ARBA00004141"/>
    </source>
</evidence>
<evidence type="ECO:0000313" key="6">
    <source>
        <dbReference type="EMBL" id="MDO7867696.1"/>
    </source>
</evidence>
<keyword evidence="3 5" id="KW-1133">Transmembrane helix</keyword>
<dbReference type="PANTHER" id="PTHR30266:SF2">
    <property type="entry name" value="LARGE-CONDUCTANCE MECHANOSENSITIVE CHANNEL"/>
    <property type="match status" value="1"/>
</dbReference>
<keyword evidence="2 5" id="KW-0812">Transmembrane</keyword>
<dbReference type="Proteomes" id="UP001233314">
    <property type="component" value="Unassembled WGS sequence"/>
</dbReference>
<evidence type="ECO:0000256" key="5">
    <source>
        <dbReference type="SAM" id="Phobius"/>
    </source>
</evidence>
<evidence type="ECO:0000313" key="7">
    <source>
        <dbReference type="Proteomes" id="UP001233314"/>
    </source>
</evidence>
<evidence type="ECO:0000256" key="2">
    <source>
        <dbReference type="ARBA" id="ARBA00022692"/>
    </source>
</evidence>